<proteinExistence type="predicted"/>
<comment type="caution">
    <text evidence="2">The sequence shown here is derived from an EMBL/GenBank/DDBJ whole genome shotgun (WGS) entry which is preliminary data.</text>
</comment>
<evidence type="ECO:0000259" key="1">
    <source>
        <dbReference type="Pfam" id="PF21837"/>
    </source>
</evidence>
<dbReference type="RefSeq" id="WP_008722671.1">
    <property type="nucleotide sequence ID" value="NZ_JBBMFM010000214.1"/>
</dbReference>
<organism evidence="2 3">
    <name type="scientific">Enterocloster hominis</name>
    <name type="common">ex Hitch et al. 2024</name>
    <dbReference type="NCBI Taxonomy" id="1917870"/>
    <lineage>
        <taxon>Bacteria</taxon>
        <taxon>Bacillati</taxon>
        <taxon>Bacillota</taxon>
        <taxon>Clostridia</taxon>
        <taxon>Lachnospirales</taxon>
        <taxon>Lachnospiraceae</taxon>
        <taxon>Enterocloster</taxon>
    </lineage>
</organism>
<dbReference type="Pfam" id="PF21837">
    <property type="entry name" value="DUF6896"/>
    <property type="match status" value="1"/>
</dbReference>
<name>A0ABV1DGA2_9FIRM</name>
<feature type="domain" description="DUF6896" evidence="1">
    <location>
        <begin position="7"/>
        <end position="134"/>
    </location>
</feature>
<dbReference type="Proteomes" id="UP001454086">
    <property type="component" value="Unassembled WGS sequence"/>
</dbReference>
<reference evidence="2 3" key="1">
    <citation type="submission" date="2024-03" db="EMBL/GenBank/DDBJ databases">
        <title>Human intestinal bacterial collection.</title>
        <authorList>
            <person name="Pauvert C."/>
            <person name="Hitch T.C.A."/>
            <person name="Clavel T."/>
        </authorList>
    </citation>
    <scope>NUCLEOTIDE SEQUENCE [LARGE SCALE GENOMIC DNA]</scope>
    <source>
        <strain evidence="2 3">CLA-SR-H021</strain>
    </source>
</reference>
<gene>
    <name evidence="2" type="ORF">WMQ36_27655</name>
</gene>
<dbReference type="InterPro" id="IPR054191">
    <property type="entry name" value="DUF6896"/>
</dbReference>
<evidence type="ECO:0000313" key="3">
    <source>
        <dbReference type="Proteomes" id="UP001454086"/>
    </source>
</evidence>
<sequence>MDDKIKSMIDEYIAKVEDVCCKLLEGINRQENLKLRTKWDFFEYRGKVRKTVFIIGGTTYRLHGNGCFAFGDGLFLDWNFGYRSRWCGIDPRILGMTLKQGGSSQTEYFDGKLLEEACELAVIEGEMFKKNGLYHYAVNKKDTFTPEFPKEYDTLAIEYFRETWILPRSKMTDRFLRKSNWICNQIYGNQNRYVLRFFLGENEIYSVPYDDMNYPENAVKIMTDTILWNLKKQG</sequence>
<dbReference type="EMBL" id="JBBMFM010000214">
    <property type="protein sequence ID" value="MEQ2428742.1"/>
    <property type="molecule type" value="Genomic_DNA"/>
</dbReference>
<protein>
    <recommendedName>
        <fullName evidence="1">DUF6896 domain-containing protein</fullName>
    </recommendedName>
</protein>
<accession>A0ABV1DGA2</accession>
<keyword evidence="3" id="KW-1185">Reference proteome</keyword>
<evidence type="ECO:0000313" key="2">
    <source>
        <dbReference type="EMBL" id="MEQ2428742.1"/>
    </source>
</evidence>